<protein>
    <submittedName>
        <fullName evidence="1">Uncharacterized protein</fullName>
    </submittedName>
</protein>
<proteinExistence type="predicted"/>
<evidence type="ECO:0000313" key="2">
    <source>
        <dbReference type="Proteomes" id="UP000256763"/>
    </source>
</evidence>
<gene>
    <name evidence="1" type="ORF">CAL65_22815</name>
</gene>
<organism evidence="1 2">
    <name type="scientific">Alkalilimnicola ehrlichii</name>
    <dbReference type="NCBI Taxonomy" id="351052"/>
    <lineage>
        <taxon>Bacteria</taxon>
        <taxon>Pseudomonadati</taxon>
        <taxon>Pseudomonadota</taxon>
        <taxon>Gammaproteobacteria</taxon>
        <taxon>Chromatiales</taxon>
        <taxon>Ectothiorhodospiraceae</taxon>
        <taxon>Alkalilimnicola</taxon>
    </lineage>
</organism>
<comment type="caution">
    <text evidence="1">The sequence shown here is derived from an EMBL/GenBank/DDBJ whole genome shotgun (WGS) entry which is preliminary data.</text>
</comment>
<accession>A0A3E0WHV3</accession>
<name>A0A3E0WHV3_9GAMM</name>
<dbReference type="RefSeq" id="WP_220359470.1">
    <property type="nucleotide sequence ID" value="NZ_NFZW01000089.1"/>
</dbReference>
<evidence type="ECO:0000313" key="1">
    <source>
        <dbReference type="EMBL" id="RFA30192.1"/>
    </source>
</evidence>
<dbReference type="Proteomes" id="UP000256763">
    <property type="component" value="Unassembled WGS sequence"/>
</dbReference>
<dbReference type="EMBL" id="NFZW01000089">
    <property type="protein sequence ID" value="RFA30192.1"/>
    <property type="molecule type" value="Genomic_DNA"/>
</dbReference>
<feature type="non-terminal residue" evidence="1">
    <location>
        <position position="1"/>
    </location>
</feature>
<dbReference type="AlphaFoldDB" id="A0A3E0WHV3"/>
<keyword evidence="2" id="KW-1185">Reference proteome</keyword>
<sequence>THLAGALEYLPRDWRPTATTLLFADYDQRKGRFAAYTIEVGTSAVSNEVELDLSGKRVHCFGSGAQEAENKIGAVGGEDQQWLTTASIIGVLADVINGKEGGVGGPPQMVMLTKDRQKLVGFCWPTEKDRRYLFGLPIELSGEMNSVTWKNKKFVTCRHQTIQRFHGS</sequence>
<reference evidence="2" key="1">
    <citation type="submission" date="2017-05" db="EMBL/GenBank/DDBJ databases">
        <authorList>
            <person name="Sharma S."/>
            <person name="Sidhu C."/>
            <person name="Pinnaka A.K."/>
        </authorList>
    </citation>
    <scope>NUCLEOTIDE SEQUENCE [LARGE SCALE GENOMIC DNA]</scope>
    <source>
        <strain evidence="2">AK93</strain>
    </source>
</reference>